<proteinExistence type="predicted"/>
<dbReference type="GO" id="GO:0030649">
    <property type="term" value="P:aminoglycoside antibiotic catabolic process"/>
    <property type="evidence" value="ECO:0007669"/>
    <property type="project" value="TreeGrafter"/>
</dbReference>
<organism evidence="2">
    <name type="scientific">Nakamurella sp. A5-74</name>
    <dbReference type="NCBI Taxonomy" id="3158264"/>
    <lineage>
        <taxon>Bacteria</taxon>
        <taxon>Bacillati</taxon>
        <taxon>Actinomycetota</taxon>
        <taxon>Actinomycetes</taxon>
        <taxon>Nakamurellales</taxon>
        <taxon>Nakamurellaceae</taxon>
        <taxon>Nakamurella</taxon>
    </lineage>
</organism>
<protein>
    <submittedName>
        <fullName evidence="2">GNAT family N-acetyltransferase</fullName>
        <ecNumber evidence="2">2.3.1.-</ecNumber>
    </submittedName>
</protein>
<dbReference type="InterPro" id="IPR036527">
    <property type="entry name" value="SCP2_sterol-bd_dom_sf"/>
</dbReference>
<evidence type="ECO:0000313" key="2">
    <source>
        <dbReference type="EMBL" id="XCG64855.1"/>
    </source>
</evidence>
<dbReference type="PANTHER" id="PTHR37817">
    <property type="entry name" value="N-ACETYLTRANSFERASE EIS"/>
    <property type="match status" value="1"/>
</dbReference>
<dbReference type="PROSITE" id="PS51186">
    <property type="entry name" value="GNAT"/>
    <property type="match status" value="1"/>
</dbReference>
<dbReference type="SUPFAM" id="SSF55729">
    <property type="entry name" value="Acyl-CoA N-acyltransferases (Nat)"/>
    <property type="match status" value="1"/>
</dbReference>
<evidence type="ECO:0000259" key="1">
    <source>
        <dbReference type="PROSITE" id="PS51186"/>
    </source>
</evidence>
<dbReference type="Pfam" id="PF17668">
    <property type="entry name" value="Acetyltransf_17"/>
    <property type="match status" value="1"/>
</dbReference>
<dbReference type="Gene3D" id="3.40.630.30">
    <property type="match status" value="2"/>
</dbReference>
<dbReference type="InterPro" id="IPR051554">
    <property type="entry name" value="Acetyltransferase_Eis"/>
</dbReference>
<keyword evidence="2" id="KW-0012">Acyltransferase</keyword>
<dbReference type="Pfam" id="PF13527">
    <property type="entry name" value="Acetyltransf_9"/>
    <property type="match status" value="1"/>
</dbReference>
<dbReference type="GO" id="GO:0034069">
    <property type="term" value="F:aminoglycoside N-acetyltransferase activity"/>
    <property type="evidence" value="ECO:0007669"/>
    <property type="project" value="TreeGrafter"/>
</dbReference>
<name>A0AAU8DVG7_9ACTN</name>
<dbReference type="PANTHER" id="PTHR37817:SF1">
    <property type="entry name" value="N-ACETYLTRANSFERASE EIS"/>
    <property type="match status" value="1"/>
</dbReference>
<dbReference type="InterPro" id="IPR000182">
    <property type="entry name" value="GNAT_dom"/>
</dbReference>
<dbReference type="RefSeq" id="WP_353650467.1">
    <property type="nucleotide sequence ID" value="NZ_CP159218.1"/>
</dbReference>
<dbReference type="InterPro" id="IPR025559">
    <property type="entry name" value="Eis_dom"/>
</dbReference>
<dbReference type="SUPFAM" id="SSF55718">
    <property type="entry name" value="SCP-like"/>
    <property type="match status" value="1"/>
</dbReference>
<dbReference type="AlphaFoldDB" id="A0AAU8DVG7"/>
<keyword evidence="2" id="KW-0808">Transferase</keyword>
<dbReference type="EMBL" id="CP159218">
    <property type="protein sequence ID" value="XCG64855.1"/>
    <property type="molecule type" value="Genomic_DNA"/>
</dbReference>
<dbReference type="InterPro" id="IPR016181">
    <property type="entry name" value="Acyl_CoA_acyltransferase"/>
</dbReference>
<reference evidence="2" key="1">
    <citation type="submission" date="2024-05" db="EMBL/GenBank/DDBJ databases">
        <authorList>
            <person name="Cai S.Y."/>
            <person name="Jin L.M."/>
            <person name="Li H.R."/>
        </authorList>
    </citation>
    <scope>NUCLEOTIDE SEQUENCE</scope>
    <source>
        <strain evidence="2">A5-74</strain>
    </source>
</reference>
<dbReference type="EC" id="2.3.1.-" evidence="2"/>
<accession>A0AAU8DVG7</accession>
<sequence length="400" mass="42027">MSDALQVRELGPHDAAASKQLGREAFGHSGDVPPVPENWPDAGDHVVGAFVGNELIGKVVGRDYATHFAEVEVKTWGIAGVTVRAEDRGRGALTGLFEATFAAARGCGAAISTLFPTAPRIYRKFGYELVGAFDHIELPTATVAGMTVPPGISVHRATAADIPEVRACYARWASRQHGPLTRTGPSFTTTDAELAAEFTGITLVRDAHGAIVGYASWDRGEGYDQTATLAVWDLIALTPAAAQALWAVVGSFSSVTGQIRLQTSGDDTVRLVLPVAAWTLVSSTPYMLTVLDVAAAFSARVAPAVVTTTLEFAVAGHFLADQDGSYSLRVGAGELDCQRTDIGGPGVRTCTPQGLALTFAGTQSSANLRMSGHLHGGDAADDAAWDAVFGGRQFHVRDYF</sequence>
<dbReference type="Pfam" id="PF13530">
    <property type="entry name" value="SCP2_2"/>
    <property type="match status" value="1"/>
</dbReference>
<gene>
    <name evidence="2" type="ORF">ABLG96_05945</name>
</gene>
<dbReference type="Gene3D" id="3.30.1050.10">
    <property type="entry name" value="SCP2 sterol-binding domain"/>
    <property type="match status" value="1"/>
</dbReference>
<dbReference type="InterPro" id="IPR041380">
    <property type="entry name" value="Acetyltransf_17"/>
</dbReference>
<feature type="domain" description="N-acetyltransferase" evidence="1">
    <location>
        <begin position="5"/>
        <end position="149"/>
    </location>
</feature>